<dbReference type="PANTHER" id="PTHR35585:SF1">
    <property type="entry name" value="HHE DOMAIN PROTEIN (AFU_ORTHOLOGUE AFUA_4G00730)"/>
    <property type="match status" value="1"/>
</dbReference>
<dbReference type="Gene3D" id="1.20.120.520">
    <property type="entry name" value="nmb1532 protein domain like"/>
    <property type="match status" value="1"/>
</dbReference>
<dbReference type="PANTHER" id="PTHR35585">
    <property type="entry name" value="HHE DOMAIN PROTEIN (AFU_ORTHOLOGUE AFUA_4G00730)"/>
    <property type="match status" value="1"/>
</dbReference>
<accession>A0A4D7JWJ0</accession>
<dbReference type="InterPro" id="IPR012312">
    <property type="entry name" value="Hemerythrin-like"/>
</dbReference>
<dbReference type="CDD" id="cd12108">
    <property type="entry name" value="Hr-like"/>
    <property type="match status" value="1"/>
</dbReference>
<evidence type="ECO:0000259" key="1">
    <source>
        <dbReference type="Pfam" id="PF01814"/>
    </source>
</evidence>
<sequence>MNIFETIREDHEKQRTLLDILVKTEGDSDGRREIFEKVDKELNNHAEAEEKYFYVPLMEADMTRDKSRHSIAEHHDIEELVEELREKDFSSPGWLTTAKKLKDQVIHHLDEEEQEVFQMAGKVLSDTQKNELATSFREMRNRLDNN</sequence>
<dbReference type="Pfam" id="PF01814">
    <property type="entry name" value="Hemerythrin"/>
    <property type="match status" value="1"/>
</dbReference>
<proteinExistence type="predicted"/>
<organism evidence="2 3">
    <name type="scientific">Mangrovivirga cuniculi</name>
    <dbReference type="NCBI Taxonomy" id="2715131"/>
    <lineage>
        <taxon>Bacteria</taxon>
        <taxon>Pseudomonadati</taxon>
        <taxon>Bacteroidota</taxon>
        <taxon>Cytophagia</taxon>
        <taxon>Cytophagales</taxon>
        <taxon>Mangrovivirgaceae</taxon>
        <taxon>Mangrovivirga</taxon>
    </lineage>
</organism>
<dbReference type="RefSeq" id="WP_137090760.1">
    <property type="nucleotide sequence ID" value="NZ_CP028923.1"/>
</dbReference>
<dbReference type="EMBL" id="CP028923">
    <property type="protein sequence ID" value="QCK15175.1"/>
    <property type="molecule type" value="Genomic_DNA"/>
</dbReference>
<dbReference type="AlphaFoldDB" id="A0A4D7JWJ0"/>
<name>A0A4D7JWJ0_9BACT</name>
<evidence type="ECO:0000313" key="3">
    <source>
        <dbReference type="Proteomes" id="UP000298616"/>
    </source>
</evidence>
<protein>
    <submittedName>
        <fullName evidence="2">Hemerythrin</fullName>
    </submittedName>
</protein>
<dbReference type="KEGG" id="fpf:DCC35_10665"/>
<evidence type="ECO:0000313" key="2">
    <source>
        <dbReference type="EMBL" id="QCK15175.1"/>
    </source>
</evidence>
<gene>
    <name evidence="2" type="ORF">DCC35_10665</name>
</gene>
<feature type="domain" description="Hemerythrin-like" evidence="1">
    <location>
        <begin position="3"/>
        <end position="120"/>
    </location>
</feature>
<reference evidence="2 3" key="1">
    <citation type="submission" date="2018-04" db="EMBL/GenBank/DDBJ databases">
        <title>Complete genome uncultured novel isolate.</title>
        <authorList>
            <person name="Merlino G."/>
        </authorList>
    </citation>
    <scope>NUCLEOTIDE SEQUENCE [LARGE SCALE GENOMIC DNA]</scope>
    <source>
        <strain evidence="3">R1DC9</strain>
    </source>
</reference>
<keyword evidence="3" id="KW-1185">Reference proteome</keyword>
<dbReference type="Proteomes" id="UP000298616">
    <property type="component" value="Chromosome"/>
</dbReference>
<dbReference type="OrthoDB" id="1434184at2"/>